<protein>
    <submittedName>
        <fullName evidence="1">Uncharacterized protein</fullName>
    </submittedName>
</protein>
<organism evidence="1 2">
    <name type="scientific">Aurantimonas coralicida</name>
    <dbReference type="NCBI Taxonomy" id="182270"/>
    <lineage>
        <taxon>Bacteria</taxon>
        <taxon>Pseudomonadati</taxon>
        <taxon>Pseudomonadota</taxon>
        <taxon>Alphaproteobacteria</taxon>
        <taxon>Hyphomicrobiales</taxon>
        <taxon>Aurantimonadaceae</taxon>
        <taxon>Aurantimonas</taxon>
    </lineage>
</organism>
<dbReference type="InterPro" id="IPR047677">
    <property type="entry name" value="GDCCVxC"/>
</dbReference>
<reference evidence="1" key="1">
    <citation type="journal article" date="2020" name="mSystems">
        <title>Genome- and Community-Level Interaction Insights into Carbon Utilization and Element Cycling Functions of Hydrothermarchaeota in Hydrothermal Sediment.</title>
        <authorList>
            <person name="Zhou Z."/>
            <person name="Liu Y."/>
            <person name="Xu W."/>
            <person name="Pan J."/>
            <person name="Luo Z.H."/>
            <person name="Li M."/>
        </authorList>
    </citation>
    <scope>NUCLEOTIDE SEQUENCE</scope>
    <source>
        <strain evidence="1">HyVt-347</strain>
    </source>
</reference>
<gene>
    <name evidence="1" type="ORF">ENH89_00585</name>
</gene>
<dbReference type="Proteomes" id="UP000885680">
    <property type="component" value="Unassembled WGS sequence"/>
</dbReference>
<accession>A0A9C9TF69</accession>
<evidence type="ECO:0000313" key="1">
    <source>
        <dbReference type="EMBL" id="HET98876.1"/>
    </source>
</evidence>
<comment type="caution">
    <text evidence="1">The sequence shown here is derived from an EMBL/GenBank/DDBJ whole genome shotgun (WGS) entry which is preliminary data.</text>
</comment>
<dbReference type="NCBIfam" id="NF041374">
    <property type="entry name" value="GDCCVxC"/>
    <property type="match status" value="1"/>
</dbReference>
<dbReference type="EMBL" id="DRGN01000010">
    <property type="protein sequence ID" value="HET98876.1"/>
    <property type="molecule type" value="Genomic_DNA"/>
</dbReference>
<sequence length="74" mass="7848">MEPRSTLTCPQCGHQETETMPTDACQFFYDCKGCGALLRPNTGDCCVYCSFGSVPCPPIQEARASGETAACCAS</sequence>
<evidence type="ECO:0000313" key="2">
    <source>
        <dbReference type="Proteomes" id="UP000885680"/>
    </source>
</evidence>
<name>A0A9C9TF69_9HYPH</name>
<proteinExistence type="predicted"/>
<dbReference type="AlphaFoldDB" id="A0A9C9TF69"/>